<dbReference type="Gene3D" id="3.90.180.10">
    <property type="entry name" value="Medium-chain alcohol dehydrogenases, catalytic domain"/>
    <property type="match status" value="1"/>
</dbReference>
<comment type="cofactor">
    <cofactor evidence="1 6">
        <name>Zn(2+)</name>
        <dbReference type="ChEBI" id="CHEBI:29105"/>
    </cofactor>
</comment>
<dbReference type="EMBL" id="REFY01000005">
    <property type="protein sequence ID" value="RQG87787.1"/>
    <property type="molecule type" value="Genomic_DNA"/>
</dbReference>
<evidence type="ECO:0000256" key="1">
    <source>
        <dbReference type="ARBA" id="ARBA00001947"/>
    </source>
</evidence>
<dbReference type="InterPro" id="IPR013154">
    <property type="entry name" value="ADH-like_N"/>
</dbReference>
<dbReference type="SUPFAM" id="SSF51735">
    <property type="entry name" value="NAD(P)-binding Rossmann-fold domains"/>
    <property type="match status" value="1"/>
</dbReference>
<evidence type="ECO:0000259" key="8">
    <source>
        <dbReference type="Pfam" id="PF00107"/>
    </source>
</evidence>
<organism evidence="10 11">
    <name type="scientific">Natrarchaeobius halalkaliphilus</name>
    <dbReference type="NCBI Taxonomy" id="1679091"/>
    <lineage>
        <taxon>Archaea</taxon>
        <taxon>Methanobacteriati</taxon>
        <taxon>Methanobacteriota</taxon>
        <taxon>Stenosarchaea group</taxon>
        <taxon>Halobacteria</taxon>
        <taxon>Halobacteriales</taxon>
        <taxon>Natrialbaceae</taxon>
        <taxon>Natrarchaeobius</taxon>
    </lineage>
</organism>
<evidence type="ECO:0000256" key="7">
    <source>
        <dbReference type="SAM" id="MobiDB-lite"/>
    </source>
</evidence>
<dbReference type="InterPro" id="IPR002328">
    <property type="entry name" value="ADH_Zn_CS"/>
</dbReference>
<accession>A0A3N6LNN7</accession>
<dbReference type="SUPFAM" id="SSF50129">
    <property type="entry name" value="GroES-like"/>
    <property type="match status" value="1"/>
</dbReference>
<dbReference type="GO" id="GO:0008270">
    <property type="term" value="F:zinc ion binding"/>
    <property type="evidence" value="ECO:0007669"/>
    <property type="project" value="InterPro"/>
</dbReference>
<evidence type="ECO:0000256" key="6">
    <source>
        <dbReference type="RuleBase" id="RU361277"/>
    </source>
</evidence>
<feature type="domain" description="Alcohol dehydrogenase-like C-terminal" evidence="8">
    <location>
        <begin position="182"/>
        <end position="307"/>
    </location>
</feature>
<dbReference type="CDD" id="cd08233">
    <property type="entry name" value="butanediol_DH_like"/>
    <property type="match status" value="1"/>
</dbReference>
<keyword evidence="3 6" id="KW-0479">Metal-binding</keyword>
<dbReference type="PANTHER" id="PTHR43161:SF23">
    <property type="entry name" value="(R,R)-BUTANEDIOL DEHYDROGENASE-RELATED"/>
    <property type="match status" value="1"/>
</dbReference>
<dbReference type="AlphaFoldDB" id="A0A3N6LNN7"/>
<feature type="domain" description="Alcohol dehydrogenase-like N-terminal" evidence="9">
    <location>
        <begin position="23"/>
        <end position="144"/>
    </location>
</feature>
<dbReference type="OrthoDB" id="73567at2157"/>
<comment type="caution">
    <text evidence="10">The sequence shown here is derived from an EMBL/GenBank/DDBJ whole genome shotgun (WGS) entry which is preliminary data.</text>
</comment>
<reference evidence="10 11" key="1">
    <citation type="submission" date="2018-10" db="EMBL/GenBank/DDBJ databases">
        <title>Natrarchaeobius chitinivorans gen. nov., sp. nov., and Natrarchaeobius haloalkaliphilus sp. nov., alkaliphilic, chitin-utilizing haloarchaea from hypersaline alkaline lakes.</title>
        <authorList>
            <person name="Sorokin D.Y."/>
            <person name="Elcheninov A.G."/>
            <person name="Kostrikina N.A."/>
            <person name="Bale N.J."/>
            <person name="Sinninghe Damste J.S."/>
            <person name="Khijniak T.V."/>
            <person name="Kublanov I.V."/>
            <person name="Toshchakov S.V."/>
        </authorList>
    </citation>
    <scope>NUCLEOTIDE SEQUENCE [LARGE SCALE GENOMIC DNA]</scope>
    <source>
        <strain evidence="10 11">AArcht-Sl</strain>
    </source>
</reference>
<feature type="region of interest" description="Disordered" evidence="7">
    <location>
        <begin position="1"/>
        <end position="24"/>
    </location>
</feature>
<dbReference type="InterPro" id="IPR011032">
    <property type="entry name" value="GroES-like_sf"/>
</dbReference>
<evidence type="ECO:0000313" key="11">
    <source>
        <dbReference type="Proteomes" id="UP000273828"/>
    </source>
</evidence>
<evidence type="ECO:0000256" key="4">
    <source>
        <dbReference type="ARBA" id="ARBA00022833"/>
    </source>
</evidence>
<keyword evidence="5" id="KW-0560">Oxidoreductase</keyword>
<dbReference type="InterPro" id="IPR036291">
    <property type="entry name" value="NAD(P)-bd_dom_sf"/>
</dbReference>
<comment type="similarity">
    <text evidence="2 6">Belongs to the zinc-containing alcohol dehydrogenase family.</text>
</comment>
<dbReference type="GO" id="GO:0030554">
    <property type="term" value="F:adenyl nucleotide binding"/>
    <property type="evidence" value="ECO:0007669"/>
    <property type="project" value="UniProtKB-ARBA"/>
</dbReference>
<dbReference type="GO" id="GO:0034079">
    <property type="term" value="P:butanediol biosynthetic process"/>
    <property type="evidence" value="ECO:0007669"/>
    <property type="project" value="TreeGrafter"/>
</dbReference>
<dbReference type="GO" id="GO:0000721">
    <property type="term" value="F:(R,R)-butanediol dehydrogenase activity"/>
    <property type="evidence" value="ECO:0007669"/>
    <property type="project" value="TreeGrafter"/>
</dbReference>
<name>A0A3N6LNN7_9EURY</name>
<evidence type="ECO:0000259" key="9">
    <source>
        <dbReference type="Pfam" id="PF08240"/>
    </source>
</evidence>
<evidence type="ECO:0000256" key="3">
    <source>
        <dbReference type="ARBA" id="ARBA00022723"/>
    </source>
</evidence>
<dbReference type="PANTHER" id="PTHR43161">
    <property type="entry name" value="SORBITOL DEHYDROGENASE"/>
    <property type="match status" value="1"/>
</dbReference>
<evidence type="ECO:0000313" key="10">
    <source>
        <dbReference type="EMBL" id="RQG87787.1"/>
    </source>
</evidence>
<dbReference type="Pfam" id="PF08240">
    <property type="entry name" value="ADH_N"/>
    <property type="match status" value="1"/>
</dbReference>
<dbReference type="GO" id="GO:0043168">
    <property type="term" value="F:anion binding"/>
    <property type="evidence" value="ECO:0007669"/>
    <property type="project" value="UniProtKB-ARBA"/>
</dbReference>
<dbReference type="RefSeq" id="WP_124178986.1">
    <property type="nucleotide sequence ID" value="NZ_REFY01000005.1"/>
</dbReference>
<dbReference type="GO" id="GO:0005737">
    <property type="term" value="C:cytoplasm"/>
    <property type="evidence" value="ECO:0007669"/>
    <property type="project" value="TreeGrafter"/>
</dbReference>
<protein>
    <submittedName>
        <fullName evidence="10">2,3-butanediol dehydrogenase</fullName>
    </submittedName>
</protein>
<keyword evidence="4 6" id="KW-0862">Zinc</keyword>
<gene>
    <name evidence="10" type="ORF">EA462_13010</name>
</gene>
<dbReference type="PROSITE" id="PS00059">
    <property type="entry name" value="ADH_ZINC"/>
    <property type="match status" value="1"/>
</dbReference>
<dbReference type="Gene3D" id="3.40.50.720">
    <property type="entry name" value="NAD(P)-binding Rossmann-like Domain"/>
    <property type="match status" value="1"/>
</dbReference>
<dbReference type="Proteomes" id="UP000273828">
    <property type="component" value="Unassembled WGS sequence"/>
</dbReference>
<dbReference type="Pfam" id="PF00107">
    <property type="entry name" value="ADH_zinc_N"/>
    <property type="match status" value="1"/>
</dbReference>
<evidence type="ECO:0000256" key="2">
    <source>
        <dbReference type="ARBA" id="ARBA00008072"/>
    </source>
</evidence>
<proteinExistence type="inferred from homology"/>
<evidence type="ECO:0000256" key="5">
    <source>
        <dbReference type="ARBA" id="ARBA00023002"/>
    </source>
</evidence>
<keyword evidence="11" id="KW-1185">Reference proteome</keyword>
<sequence length="356" mass="38066">MKTARYHGPHDIRLEETAPPDVGPQDVRLEVDSCGICGTDLHEYRDGPIFVPDEPHPVTGVTAPIVLGHEFSGVVSETGTDVSRISRGDRVVVHPNVPCLDCHYCEEGTYRRCNASVAIGLQTETGGFAEQAVVSERQIHRLPDAVSLSAGALVEPLAVGLHAVRRSDLRTGDTAAVFGAGPVGLAVAWAAANAGAKRVFVSEPATVRRRCALEVGADTVADPVETDPVDVIRSGTIDGVDVAFEFAGREETIDDAIRSTKRGGTIVVGSVWNRQPGVDLNEVVGAERELRGTNCYGFPPRSFRTEFDAVINSLANGDVDPDTFITERIALESVVDAGFERLLEQGTDHVKILVEP</sequence>
<dbReference type="InterPro" id="IPR013149">
    <property type="entry name" value="ADH-like_C"/>
</dbReference>